<keyword evidence="5" id="KW-0408">Iron</keyword>
<dbReference type="SFLD" id="SFLDS00029">
    <property type="entry name" value="Radical_SAM"/>
    <property type="match status" value="1"/>
</dbReference>
<evidence type="ECO:0000256" key="4">
    <source>
        <dbReference type="ARBA" id="ARBA00022723"/>
    </source>
</evidence>
<dbReference type="SFLD" id="SFLDG01384">
    <property type="entry name" value="thioether_bond_formation_requi"/>
    <property type="match status" value="1"/>
</dbReference>
<evidence type="ECO:0000256" key="5">
    <source>
        <dbReference type="ARBA" id="ARBA00023004"/>
    </source>
</evidence>
<dbReference type="GO" id="GO:0016491">
    <property type="term" value="F:oxidoreductase activity"/>
    <property type="evidence" value="ECO:0007669"/>
    <property type="project" value="InterPro"/>
</dbReference>
<dbReference type="InterPro" id="IPR023867">
    <property type="entry name" value="Sulphatase_maturase_rSAM"/>
</dbReference>
<dbReference type="PANTHER" id="PTHR43273:SF3">
    <property type="entry name" value="ANAEROBIC SULFATASE-MATURATING ENZYME HOMOLOG ASLB-RELATED"/>
    <property type="match status" value="1"/>
</dbReference>
<dbReference type="PROSITE" id="PS01305">
    <property type="entry name" value="MOAA_NIFB_PQQE"/>
    <property type="match status" value="1"/>
</dbReference>
<dbReference type="GO" id="GO:0051539">
    <property type="term" value="F:4 iron, 4 sulfur cluster binding"/>
    <property type="evidence" value="ECO:0007669"/>
    <property type="project" value="UniProtKB-KW"/>
</dbReference>
<evidence type="ECO:0000256" key="1">
    <source>
        <dbReference type="ARBA" id="ARBA00001966"/>
    </source>
</evidence>
<evidence type="ECO:0000256" key="7">
    <source>
        <dbReference type="ARBA" id="ARBA00023601"/>
    </source>
</evidence>
<proteinExistence type="inferred from homology"/>
<dbReference type="SFLD" id="SFLDG01067">
    <property type="entry name" value="SPASM/twitch_domain_containing"/>
    <property type="match status" value="1"/>
</dbReference>
<dbReference type="GO" id="GO:0032324">
    <property type="term" value="P:molybdopterin cofactor biosynthetic process"/>
    <property type="evidence" value="ECO:0007669"/>
    <property type="project" value="UniProtKB-ARBA"/>
</dbReference>
<dbReference type="Pfam" id="PF04055">
    <property type="entry name" value="Radical_SAM"/>
    <property type="match status" value="1"/>
</dbReference>
<evidence type="ECO:0000313" key="9">
    <source>
        <dbReference type="EMBL" id="SUS06448.1"/>
    </source>
</evidence>
<dbReference type="AlphaFoldDB" id="A0A380TE75"/>
<dbReference type="InterPro" id="IPR007197">
    <property type="entry name" value="rSAM"/>
</dbReference>
<evidence type="ECO:0000256" key="2">
    <source>
        <dbReference type="ARBA" id="ARBA00022485"/>
    </source>
</evidence>
<evidence type="ECO:0000256" key="3">
    <source>
        <dbReference type="ARBA" id="ARBA00022691"/>
    </source>
</evidence>
<dbReference type="InterPro" id="IPR058240">
    <property type="entry name" value="rSAM_sf"/>
</dbReference>
<evidence type="ECO:0000259" key="8">
    <source>
        <dbReference type="PROSITE" id="PS51918"/>
    </source>
</evidence>
<keyword evidence="4" id="KW-0479">Metal-binding</keyword>
<protein>
    <recommendedName>
        <fullName evidence="8">Radical SAM core domain-containing protein</fullName>
    </recommendedName>
</protein>
<dbReference type="Gene3D" id="3.20.20.70">
    <property type="entry name" value="Aldolase class I"/>
    <property type="match status" value="1"/>
</dbReference>
<dbReference type="PANTHER" id="PTHR43273">
    <property type="entry name" value="ANAEROBIC SULFATASE-MATURATING ENZYME HOMOLOG ASLB-RELATED"/>
    <property type="match status" value="1"/>
</dbReference>
<dbReference type="InterPro" id="IPR013785">
    <property type="entry name" value="Aldolase_TIM"/>
</dbReference>
<dbReference type="PROSITE" id="PS51918">
    <property type="entry name" value="RADICAL_SAM"/>
    <property type="match status" value="1"/>
</dbReference>
<dbReference type="GO" id="GO:0046872">
    <property type="term" value="F:metal ion binding"/>
    <property type="evidence" value="ECO:0007669"/>
    <property type="project" value="UniProtKB-KW"/>
</dbReference>
<dbReference type="InterPro" id="IPR006638">
    <property type="entry name" value="Elp3/MiaA/NifB-like_rSAM"/>
</dbReference>
<evidence type="ECO:0000256" key="6">
    <source>
        <dbReference type="ARBA" id="ARBA00023014"/>
    </source>
</evidence>
<dbReference type="InterPro" id="IPR000385">
    <property type="entry name" value="MoaA_NifB_PqqE_Fe-S-bd_CS"/>
</dbReference>
<dbReference type="SUPFAM" id="SSF102114">
    <property type="entry name" value="Radical SAM enzymes"/>
    <property type="match status" value="1"/>
</dbReference>
<dbReference type="CDD" id="cd01335">
    <property type="entry name" value="Radical_SAM"/>
    <property type="match status" value="1"/>
</dbReference>
<accession>A0A380TE75</accession>
<comment type="cofactor">
    <cofactor evidence="1">
        <name>[4Fe-4S] cluster</name>
        <dbReference type="ChEBI" id="CHEBI:49883"/>
    </cofactor>
</comment>
<keyword evidence="2" id="KW-0004">4Fe-4S</keyword>
<organism evidence="9">
    <name type="scientific">metagenome</name>
    <dbReference type="NCBI Taxonomy" id="256318"/>
    <lineage>
        <taxon>unclassified sequences</taxon>
        <taxon>metagenomes</taxon>
    </lineage>
</organism>
<sequence>MSLWCAFATERQNYVYDTSSNRILAVEPSVIGVLHGEQARSAPGERCETDQVAREEVAAARSEGLLRQRPYTIRSFPRDEMHGQIAGLLAHGPDQLVLNVTEACNLRCAYCTYSGAYPHHRSHSKRQMPAAVARAAVAWYLNHPRRQQFTIGFYGGEPLLRLPLLRALVAEARASVGERVHFSVTTNGTLIDEEAARFLIEADFGLTISLDGPEAIHDRYRRTGDGRGTFGTVWRAVDLLRHLDERYFRERVQFNVVLAPPVDLDALDAFFAAHPDIFRGSNVMTAPLNPQPSTVAGRLAGATDPALAQVQRTQLWQHFEDDLATGARERRALPWTQLSRDFVPLHQREMSSLPETIPTHGQCLPGARKCFVDTDGTFFMCERVAPAWPIGSVEEGFAVDRILAVVDAYDRFFAAHCGSCWAVRLCAKCVNSVRINDALDPTRRQDFCDNQRRYWRGLLTRYCGAREQRDDAFAWAQEVEIR</sequence>
<gene>
    <name evidence="9" type="ORF">DF3PB_2830004</name>
</gene>
<name>A0A380TE75_9ZZZZ</name>
<keyword evidence="6" id="KW-0411">Iron-sulfur</keyword>
<dbReference type="SMART" id="SM00729">
    <property type="entry name" value="Elp3"/>
    <property type="match status" value="1"/>
</dbReference>
<dbReference type="EMBL" id="UIDG01000205">
    <property type="protein sequence ID" value="SUS06448.1"/>
    <property type="molecule type" value="Genomic_DNA"/>
</dbReference>
<reference evidence="9" key="1">
    <citation type="submission" date="2018-07" db="EMBL/GenBank/DDBJ databases">
        <authorList>
            <person name="Quirk P.G."/>
            <person name="Krulwich T.A."/>
        </authorList>
    </citation>
    <scope>NUCLEOTIDE SEQUENCE</scope>
</reference>
<dbReference type="SFLD" id="SFLDG01386">
    <property type="entry name" value="main_SPASM_domain-containing"/>
    <property type="match status" value="1"/>
</dbReference>
<keyword evidence="3" id="KW-0949">S-adenosyl-L-methionine</keyword>
<comment type="similarity">
    <text evidence="7">Belongs to the radical SAM superfamily. Anaerobic sulfatase-maturating enzyme family.</text>
</comment>
<feature type="domain" description="Radical SAM core" evidence="8">
    <location>
        <begin position="90"/>
        <end position="328"/>
    </location>
</feature>